<reference evidence="2" key="1">
    <citation type="journal article" date="2019" name="Int. J. Syst. Evol. Microbiol.">
        <title>The Global Catalogue of Microorganisms (GCM) 10K type strain sequencing project: providing services to taxonomists for standard genome sequencing and annotation.</title>
        <authorList>
            <consortium name="The Broad Institute Genomics Platform"/>
            <consortium name="The Broad Institute Genome Sequencing Center for Infectious Disease"/>
            <person name="Wu L."/>
            <person name="Ma J."/>
        </authorList>
    </citation>
    <scope>NUCLEOTIDE SEQUENCE [LARGE SCALE GENOMIC DNA]</scope>
    <source>
        <strain evidence="2">KCTC 33676</strain>
    </source>
</reference>
<comment type="caution">
    <text evidence="1">The sequence shown here is derived from an EMBL/GenBank/DDBJ whole genome shotgun (WGS) entry which is preliminary data.</text>
</comment>
<dbReference type="InterPro" id="IPR000760">
    <property type="entry name" value="Inositol_monophosphatase-like"/>
</dbReference>
<dbReference type="Gene3D" id="3.30.540.10">
    <property type="entry name" value="Fructose-1,6-Bisphosphatase, subunit A, domain 1"/>
    <property type="match status" value="1"/>
</dbReference>
<dbReference type="EMBL" id="JBHUMM010000010">
    <property type="protein sequence ID" value="MFD2671176.1"/>
    <property type="molecule type" value="Genomic_DNA"/>
</dbReference>
<sequence length="271" mass="30019">MEASLLAKAKTAASDAAVAAGQIARQHFGHEIISTEKDKFGDLVTHVDHLAEQKILTILMQQFPDHHLYSEESGHVGPDSEWMWLIDPLDGTHNYAVGLPLYGVVITLLYQQQPRLGVIYDSVLDRLYIGEQGHGTTCNGAPIPLKPLHYHNRLKAPTAGWVQGYQVQQDPIAKRIRHQMEKQCKRVLNLWAPSLLWVMLARGDLDAIVVYQTEEEDLYAGVLIAQEAGAVITDFQGNSFTGMLDEPCLVAALPDQHEHILHLVQAVLGSA</sequence>
<dbReference type="PANTHER" id="PTHR20854">
    <property type="entry name" value="INOSITOL MONOPHOSPHATASE"/>
    <property type="match status" value="1"/>
</dbReference>
<dbReference type="Proteomes" id="UP001597497">
    <property type="component" value="Unassembled WGS sequence"/>
</dbReference>
<proteinExistence type="predicted"/>
<dbReference type="Gene3D" id="3.40.190.80">
    <property type="match status" value="1"/>
</dbReference>
<organism evidence="1 2">
    <name type="scientific">Marinicrinis sediminis</name>
    <dbReference type="NCBI Taxonomy" id="1652465"/>
    <lineage>
        <taxon>Bacteria</taxon>
        <taxon>Bacillati</taxon>
        <taxon>Bacillota</taxon>
        <taxon>Bacilli</taxon>
        <taxon>Bacillales</taxon>
        <taxon>Paenibacillaceae</taxon>
    </lineage>
</organism>
<protein>
    <submittedName>
        <fullName evidence="1">Inositol monophosphatase family protein</fullName>
    </submittedName>
</protein>
<name>A0ABW5R822_9BACL</name>
<keyword evidence="2" id="KW-1185">Reference proteome</keyword>
<dbReference type="PANTHER" id="PTHR20854:SF4">
    <property type="entry name" value="INOSITOL-1-MONOPHOSPHATASE-RELATED"/>
    <property type="match status" value="1"/>
</dbReference>
<dbReference type="RefSeq" id="WP_379928612.1">
    <property type="nucleotide sequence ID" value="NZ_JBHUMM010000010.1"/>
</dbReference>
<dbReference type="PRINTS" id="PR00377">
    <property type="entry name" value="IMPHPHTASES"/>
</dbReference>
<evidence type="ECO:0000313" key="2">
    <source>
        <dbReference type="Proteomes" id="UP001597497"/>
    </source>
</evidence>
<accession>A0ABW5R822</accession>
<gene>
    <name evidence="1" type="ORF">ACFSUC_06115</name>
</gene>
<dbReference type="Pfam" id="PF00459">
    <property type="entry name" value="Inositol_P"/>
    <property type="match status" value="1"/>
</dbReference>
<evidence type="ECO:0000313" key="1">
    <source>
        <dbReference type="EMBL" id="MFD2671176.1"/>
    </source>
</evidence>
<dbReference type="SUPFAM" id="SSF56655">
    <property type="entry name" value="Carbohydrate phosphatase"/>
    <property type="match status" value="1"/>
</dbReference>